<reference evidence="1 2" key="1">
    <citation type="submission" date="2012-06" db="EMBL/GenBank/DDBJ databases">
        <title>The complete genome of Aequorivita sublithincola DSM 14238.</title>
        <authorList>
            <consortium name="US DOE Joint Genome Institute (JGI-PGF)"/>
            <person name="Lucas S."/>
            <person name="Copeland A."/>
            <person name="Lapidus A."/>
            <person name="Goodwin L."/>
            <person name="Pitluck S."/>
            <person name="Peters L."/>
            <person name="Munk A.C.C."/>
            <person name="Kyrpides N."/>
            <person name="Mavromatis K."/>
            <person name="Pagani I."/>
            <person name="Ivanova N."/>
            <person name="Ovchinnikova G."/>
            <person name="Zeytun A."/>
            <person name="Detter J.C."/>
            <person name="Han C."/>
            <person name="Land M."/>
            <person name="Hauser L."/>
            <person name="Markowitz V."/>
            <person name="Cheng J.-F."/>
            <person name="Hugenholtz P."/>
            <person name="Woyke T."/>
            <person name="Wu D."/>
            <person name="Tindall B."/>
            <person name="Faehnrich R."/>
            <person name="Brambilla E."/>
            <person name="Klenk H.-P."/>
            <person name="Eisen J.A."/>
        </authorList>
    </citation>
    <scope>NUCLEOTIDE SEQUENCE [LARGE SCALE GENOMIC DNA]</scope>
    <source>
        <strain evidence="2">DSM 14238 / LMG 21431 / ACAM 643 / 9-3</strain>
    </source>
</reference>
<gene>
    <name evidence="1" type="ordered locus">Aeqsu_2831</name>
</gene>
<evidence type="ECO:0000313" key="1">
    <source>
        <dbReference type="EMBL" id="AFL82278.1"/>
    </source>
</evidence>
<dbReference type="RefSeq" id="WP_014783527.1">
    <property type="nucleotide sequence ID" value="NC_018013.1"/>
</dbReference>
<keyword evidence="2" id="KW-1185">Reference proteome</keyword>
<evidence type="ECO:0000313" key="2">
    <source>
        <dbReference type="Proteomes" id="UP000006049"/>
    </source>
</evidence>
<name>I3YZ60_AEQSU</name>
<protein>
    <submittedName>
        <fullName evidence="1">Uncharacterized protein</fullName>
    </submittedName>
</protein>
<dbReference type="HOGENOM" id="CLU_2406758_0_0_10"/>
<dbReference type="Proteomes" id="UP000006049">
    <property type="component" value="Chromosome"/>
</dbReference>
<dbReference type="AlphaFoldDB" id="I3YZ60"/>
<organism evidence="1 2">
    <name type="scientific">Aequorivita sublithincola (strain DSM 14238 / LMG 21431 / ACAM 643 / 9-3)</name>
    <dbReference type="NCBI Taxonomy" id="746697"/>
    <lineage>
        <taxon>Bacteria</taxon>
        <taxon>Pseudomonadati</taxon>
        <taxon>Bacteroidota</taxon>
        <taxon>Flavobacteriia</taxon>
        <taxon>Flavobacteriales</taxon>
        <taxon>Flavobacteriaceae</taxon>
        <taxon>Aequorivita</taxon>
    </lineage>
</organism>
<dbReference type="OrthoDB" id="680899at2"/>
<dbReference type="EMBL" id="CP003280">
    <property type="protein sequence ID" value="AFL82278.1"/>
    <property type="molecule type" value="Genomic_DNA"/>
</dbReference>
<sequence>MNKEAIVDLIKGEFTPDEATEILFSIIGDKIRFNNRQIFSLEVRNIGNPEKYKTRLEELKVSKEIVSKLIQNAKKDNCMIEINSTILIKINQ</sequence>
<proteinExistence type="predicted"/>
<accession>I3YZ60</accession>
<dbReference type="KEGG" id="asl:Aeqsu_2831"/>